<evidence type="ECO:0000313" key="3">
    <source>
        <dbReference type="EMBL" id="THG32668.1"/>
    </source>
</evidence>
<comment type="caution">
    <text evidence="3">The sequence shown here is derived from an EMBL/GenBank/DDBJ whole genome shotgun (WGS) entry which is preliminary data.</text>
</comment>
<sequence length="488" mass="51439">MNRELKRVSIVVIVLFVALFTSTTVIQAVAADQLGDDSRNTRTLYESYQVERGPILVAGTPVASSTPANDNYKWQRTYANGPLYAPVTGFFPVNGEPTGIEGSMNDYLSGTANSQFLTKLERIFTGQKPKGAAVQVSIDPVAQQAAWDALGNFTGAVVVTEPKTGRIIAQVSKPSFDPNTLAVHDTKQVDSTYDALVKDPTDPLIDRNRGGDLNPPGSTFKLVIVSAALESGRYTPESTFPNPGSLTLPGTDSVVINSGGGTCGPGATVTIADALRLSCNIPMAELGQQLGDRAIRDQAQKYGFNVEQHIPMTVEKSVYPAVADTPQTMLSAFGQWEVRATPIQMAMVSAAIANGGIVMQPGMVDQVTNSDLSVVSTFEPKQFGRAISKETADALTKMMVANVADGAADNARIDGVDVAGKTGTAENIGADGKADPYTLWFTGFAPANDPRFAITVLIEDGGGMGTNGYGNLLAAPVAKKVLEAVLNK</sequence>
<dbReference type="Gene3D" id="3.90.1310.10">
    <property type="entry name" value="Penicillin-binding protein 2a (Domain 2)"/>
    <property type="match status" value="1"/>
</dbReference>
<name>A0A4S4FQV6_9MICO</name>
<dbReference type="InterPro" id="IPR054120">
    <property type="entry name" value="PBPA_dimer"/>
</dbReference>
<dbReference type="Proteomes" id="UP000307380">
    <property type="component" value="Unassembled WGS sequence"/>
</dbReference>
<accession>A0A4S4FQV6</accession>
<dbReference type="PANTHER" id="PTHR30627:SF24">
    <property type="entry name" value="PENICILLIN-BINDING PROTEIN 4B"/>
    <property type="match status" value="1"/>
</dbReference>
<dbReference type="Pfam" id="PF00905">
    <property type="entry name" value="Transpeptidase"/>
    <property type="match status" value="1"/>
</dbReference>
<dbReference type="RefSeq" id="WP_136424971.1">
    <property type="nucleotide sequence ID" value="NZ_SSSN01000009.1"/>
</dbReference>
<dbReference type="GO" id="GO:0005886">
    <property type="term" value="C:plasma membrane"/>
    <property type="evidence" value="ECO:0007669"/>
    <property type="project" value="TreeGrafter"/>
</dbReference>
<dbReference type="GO" id="GO:0008658">
    <property type="term" value="F:penicillin binding"/>
    <property type="evidence" value="ECO:0007669"/>
    <property type="project" value="InterPro"/>
</dbReference>
<dbReference type="Pfam" id="PF21922">
    <property type="entry name" value="PBP_dimer_2"/>
    <property type="match status" value="1"/>
</dbReference>
<dbReference type="OrthoDB" id="9766847at2"/>
<dbReference type="GO" id="GO:0071555">
    <property type="term" value="P:cell wall organization"/>
    <property type="evidence" value="ECO:0007669"/>
    <property type="project" value="TreeGrafter"/>
</dbReference>
<evidence type="ECO:0000259" key="2">
    <source>
        <dbReference type="Pfam" id="PF21922"/>
    </source>
</evidence>
<dbReference type="GO" id="GO:0071972">
    <property type="term" value="F:peptidoglycan L,D-transpeptidase activity"/>
    <property type="evidence" value="ECO:0007669"/>
    <property type="project" value="TreeGrafter"/>
</dbReference>
<dbReference type="InterPro" id="IPR001460">
    <property type="entry name" value="PCN-bd_Tpept"/>
</dbReference>
<protein>
    <submittedName>
        <fullName evidence="3">Penicillin-binding protein 2</fullName>
    </submittedName>
</protein>
<dbReference type="SUPFAM" id="SSF56601">
    <property type="entry name" value="beta-lactamase/transpeptidase-like"/>
    <property type="match status" value="1"/>
</dbReference>
<reference evidence="3 4" key="1">
    <citation type="submission" date="2019-04" db="EMBL/GenBank/DDBJ databases">
        <authorList>
            <person name="Jiang L."/>
        </authorList>
    </citation>
    <scope>NUCLEOTIDE SEQUENCE [LARGE SCALE GENOMIC DNA]</scope>
    <source>
        <strain evidence="3 4">YIM 131861</strain>
    </source>
</reference>
<dbReference type="InterPro" id="IPR050515">
    <property type="entry name" value="Beta-lactam/transpept"/>
</dbReference>
<dbReference type="Gene3D" id="3.40.710.10">
    <property type="entry name" value="DD-peptidase/beta-lactamase superfamily"/>
    <property type="match status" value="1"/>
</dbReference>
<feature type="domain" description="Penicillin binding protein A dimerisation" evidence="2">
    <location>
        <begin position="52"/>
        <end position="134"/>
    </location>
</feature>
<keyword evidence="4" id="KW-1185">Reference proteome</keyword>
<dbReference type="InterPro" id="IPR012338">
    <property type="entry name" value="Beta-lactam/transpept-like"/>
</dbReference>
<organism evidence="3 4">
    <name type="scientific">Orlajensenia flava</name>
    <dbReference type="NCBI Taxonomy" id="2565934"/>
    <lineage>
        <taxon>Bacteria</taxon>
        <taxon>Bacillati</taxon>
        <taxon>Actinomycetota</taxon>
        <taxon>Actinomycetes</taxon>
        <taxon>Micrococcales</taxon>
        <taxon>Microbacteriaceae</taxon>
        <taxon>Orlajensenia</taxon>
    </lineage>
</organism>
<evidence type="ECO:0000313" key="4">
    <source>
        <dbReference type="Proteomes" id="UP000307380"/>
    </source>
</evidence>
<evidence type="ECO:0000259" key="1">
    <source>
        <dbReference type="Pfam" id="PF00905"/>
    </source>
</evidence>
<dbReference type="PANTHER" id="PTHR30627">
    <property type="entry name" value="PEPTIDOGLYCAN D,D-TRANSPEPTIDASE"/>
    <property type="match status" value="1"/>
</dbReference>
<gene>
    <name evidence="3" type="ORF">E6C70_13105</name>
</gene>
<dbReference type="EMBL" id="SSSN01000009">
    <property type="protein sequence ID" value="THG32668.1"/>
    <property type="molecule type" value="Genomic_DNA"/>
</dbReference>
<feature type="domain" description="Penicillin-binding protein transpeptidase" evidence="1">
    <location>
        <begin position="155"/>
        <end position="483"/>
    </location>
</feature>
<proteinExistence type="predicted"/>
<dbReference type="AlphaFoldDB" id="A0A4S4FQV6"/>